<reference evidence="1" key="1">
    <citation type="submission" date="2018-05" db="EMBL/GenBank/DDBJ databases">
        <authorList>
            <person name="Lanie J.A."/>
            <person name="Ng W.-L."/>
            <person name="Kazmierczak K.M."/>
            <person name="Andrzejewski T.M."/>
            <person name="Davidsen T.M."/>
            <person name="Wayne K.J."/>
            <person name="Tettelin H."/>
            <person name="Glass J.I."/>
            <person name="Rusch D."/>
            <person name="Podicherti R."/>
            <person name="Tsui H.-C.T."/>
            <person name="Winkler M.E."/>
        </authorList>
    </citation>
    <scope>NUCLEOTIDE SEQUENCE</scope>
</reference>
<dbReference type="EMBL" id="UINC01097400">
    <property type="protein sequence ID" value="SVC55071.1"/>
    <property type="molecule type" value="Genomic_DNA"/>
</dbReference>
<accession>A0A382N691</accession>
<feature type="non-terminal residue" evidence="1">
    <location>
        <position position="374"/>
    </location>
</feature>
<sequence>FKNKIGLIDINELDIKKIHILKKLIESALGISSIPDIADILSLIDSFNLNKMIIDEFYLTDVDMKGHWNSLVVNNLKDSSLGNLYYTDLEFNDVNEIIKIDKFEINNLLFNRPTTYTINWNEFNLLNDPLILFSFFKSLRRVNIIGYYQKDKSSGIEVVIDESEIADFNTKKINNLSIPVSFKARTSGTKISTINNLLNTELKKLNYNEIKFDSELILDWNTTFNIFSFNYQIGMHNGFDLNIETQIDNLNENLINLIGMYPDLMNSLMVEPGIKKVKISLQDKGLTNRLINYLALDSNMTRNEFIDQIIDQIESDEIIKSSLKDDFIIKLIKFLQQPDRVEFSINPSTPLSYEDFTLLVGNPNLLVELLNLKI</sequence>
<organism evidence="1">
    <name type="scientific">marine metagenome</name>
    <dbReference type="NCBI Taxonomy" id="408172"/>
    <lineage>
        <taxon>unclassified sequences</taxon>
        <taxon>metagenomes</taxon>
        <taxon>ecological metagenomes</taxon>
    </lineage>
</organism>
<gene>
    <name evidence="1" type="ORF">METZ01_LOCUS307925</name>
</gene>
<protein>
    <submittedName>
        <fullName evidence="1">Uncharacterized protein</fullName>
    </submittedName>
</protein>
<name>A0A382N691_9ZZZZ</name>
<feature type="non-terminal residue" evidence="1">
    <location>
        <position position="1"/>
    </location>
</feature>
<dbReference type="AlphaFoldDB" id="A0A382N691"/>
<evidence type="ECO:0000313" key="1">
    <source>
        <dbReference type="EMBL" id="SVC55071.1"/>
    </source>
</evidence>
<proteinExistence type="predicted"/>